<feature type="transmembrane region" description="Helical" evidence="1">
    <location>
        <begin position="35"/>
        <end position="61"/>
    </location>
</feature>
<keyword evidence="1" id="KW-0812">Transmembrane</keyword>
<dbReference type="RefSeq" id="WP_008733280.1">
    <property type="nucleotide sequence ID" value="NZ_CP004387.1"/>
</dbReference>
<keyword evidence="1" id="KW-1133">Transmembrane helix</keyword>
<feature type="transmembrane region" description="Helical" evidence="1">
    <location>
        <begin position="159"/>
        <end position="181"/>
    </location>
</feature>
<dbReference type="EMBL" id="CP004387">
    <property type="protein sequence ID" value="AJD49639.1"/>
    <property type="molecule type" value="Genomic_DNA"/>
</dbReference>
<feature type="transmembrane region" description="Helical" evidence="1">
    <location>
        <begin position="73"/>
        <end position="97"/>
    </location>
</feature>
<feature type="transmembrane region" description="Helical" evidence="1">
    <location>
        <begin position="117"/>
        <end position="139"/>
    </location>
</feature>
<dbReference type="HOGENOM" id="CLU_1425274_0_0_6"/>
<evidence type="ECO:0000313" key="2">
    <source>
        <dbReference type="EMBL" id="AJD49639.1"/>
    </source>
</evidence>
<sequence>MVDLLTLLPALISATLITFASSILCLRFYPTAPRASLWVVVFTVLLILQCYGTWFGLPLLINRYGDDNLQRSLMLMNALGQFGELLLIGCLLTAAFIDRTARQQDVTPCGRGPMMLIQGLLSLLLLPPLGIVVSVFAAWSLTGKHTLDRQDHALTRAGLILGVLALLLLLGTAAFLFWYVIALAGMGNMR</sequence>
<dbReference type="STRING" id="391936.S7S_16135"/>
<evidence type="ECO:0008006" key="4">
    <source>
        <dbReference type="Google" id="ProtNLM"/>
    </source>
</evidence>
<organism evidence="2 3">
    <name type="scientific">Isoalcanivorax pacificus W11-5</name>
    <dbReference type="NCBI Taxonomy" id="391936"/>
    <lineage>
        <taxon>Bacteria</taxon>
        <taxon>Pseudomonadati</taxon>
        <taxon>Pseudomonadota</taxon>
        <taxon>Gammaproteobacteria</taxon>
        <taxon>Oceanospirillales</taxon>
        <taxon>Alcanivoracaceae</taxon>
        <taxon>Isoalcanivorax</taxon>
    </lineage>
</organism>
<proteinExistence type="predicted"/>
<keyword evidence="3" id="KW-1185">Reference proteome</keyword>
<evidence type="ECO:0000313" key="3">
    <source>
        <dbReference type="Proteomes" id="UP000006764"/>
    </source>
</evidence>
<dbReference type="KEGG" id="apac:S7S_16135"/>
<reference evidence="2 3" key="1">
    <citation type="journal article" date="2012" name="J. Bacteriol.">
        <title>Genome sequence of an alkane-degrading bacterium, Alcanivorax pacificus type strain W11-5, isolated from deep sea sediment.</title>
        <authorList>
            <person name="Lai Q."/>
            <person name="Shao Z."/>
        </authorList>
    </citation>
    <scope>NUCLEOTIDE SEQUENCE [LARGE SCALE GENOMIC DNA]</scope>
    <source>
        <strain evidence="2 3">W11-5</strain>
    </source>
</reference>
<protein>
    <recommendedName>
        <fullName evidence="4">DUF4190 domain-containing protein</fullName>
    </recommendedName>
</protein>
<accession>A0A0B4XMN7</accession>
<dbReference type="AlphaFoldDB" id="A0A0B4XMN7"/>
<name>A0A0B4XMN7_9GAMM</name>
<gene>
    <name evidence="2" type="ORF">S7S_16135</name>
</gene>
<evidence type="ECO:0000256" key="1">
    <source>
        <dbReference type="SAM" id="Phobius"/>
    </source>
</evidence>
<dbReference type="Proteomes" id="UP000006764">
    <property type="component" value="Chromosome"/>
</dbReference>
<dbReference type="OrthoDB" id="9832512at2"/>
<keyword evidence="1" id="KW-0472">Membrane</keyword>